<feature type="transmembrane region" description="Helical" evidence="6">
    <location>
        <begin position="113"/>
        <end position="133"/>
    </location>
</feature>
<evidence type="ECO:0000256" key="2">
    <source>
        <dbReference type="ARBA" id="ARBA00022448"/>
    </source>
</evidence>
<reference evidence="8" key="1">
    <citation type="submission" date="2017-02" db="EMBL/GenBank/DDBJ databases">
        <authorList>
            <person name="Mornico D."/>
        </authorList>
    </citation>
    <scope>NUCLEOTIDE SEQUENCE [LARGE SCALE GENOMIC DNA]</scope>
</reference>
<dbReference type="GO" id="GO:0005886">
    <property type="term" value="C:plasma membrane"/>
    <property type="evidence" value="ECO:0007669"/>
    <property type="project" value="TreeGrafter"/>
</dbReference>
<dbReference type="PANTHER" id="PTHR10283:SF82">
    <property type="entry name" value="SOLUTE CARRIER FAMILY 13 MEMBER 2"/>
    <property type="match status" value="1"/>
</dbReference>
<keyword evidence="2" id="KW-0813">Transport</keyword>
<dbReference type="NCBIfam" id="TIGR00785">
    <property type="entry name" value="dass"/>
    <property type="match status" value="1"/>
</dbReference>
<feature type="transmembrane region" description="Helical" evidence="6">
    <location>
        <begin position="241"/>
        <end position="261"/>
    </location>
</feature>
<dbReference type="PANTHER" id="PTHR10283">
    <property type="entry name" value="SOLUTE CARRIER FAMILY 13 MEMBER"/>
    <property type="match status" value="1"/>
</dbReference>
<proteinExistence type="predicted"/>
<feature type="transmembrane region" description="Helical" evidence="6">
    <location>
        <begin position="199"/>
        <end position="221"/>
    </location>
</feature>
<feature type="transmembrane region" description="Helical" evidence="6">
    <location>
        <begin position="369"/>
        <end position="393"/>
    </location>
</feature>
<feature type="transmembrane region" description="Helical" evidence="6">
    <location>
        <begin position="282"/>
        <end position="300"/>
    </location>
</feature>
<comment type="subcellular location">
    <subcellularLocation>
        <location evidence="1">Membrane</location>
        <topology evidence="1">Multi-pass membrane protein</topology>
    </subcellularLocation>
</comment>
<feature type="transmembrane region" description="Helical" evidence="6">
    <location>
        <begin position="140"/>
        <end position="162"/>
    </location>
</feature>
<dbReference type="CDD" id="cd01115">
    <property type="entry name" value="SLC13_permease"/>
    <property type="match status" value="1"/>
</dbReference>
<keyword evidence="3 6" id="KW-0812">Transmembrane</keyword>
<feature type="transmembrane region" description="Helical" evidence="6">
    <location>
        <begin position="40"/>
        <end position="58"/>
    </location>
</feature>
<feature type="transmembrane region" description="Helical" evidence="6">
    <location>
        <begin position="168"/>
        <end position="187"/>
    </location>
</feature>
<dbReference type="STRING" id="1945520.A1019T_02026"/>
<feature type="transmembrane region" description="Helical" evidence="6">
    <location>
        <begin position="462"/>
        <end position="482"/>
    </location>
</feature>
<evidence type="ECO:0000256" key="4">
    <source>
        <dbReference type="ARBA" id="ARBA00022989"/>
    </source>
</evidence>
<dbReference type="InterPro" id="IPR001898">
    <property type="entry name" value="SLC13A/DASS"/>
</dbReference>
<dbReference type="GO" id="GO:0015141">
    <property type="term" value="F:succinate transmembrane transporter activity"/>
    <property type="evidence" value="ECO:0007669"/>
    <property type="project" value="UniProtKB-ARBA"/>
</dbReference>
<name>A0A1R4EHS4_9GAMM</name>
<keyword evidence="5 6" id="KW-0472">Membrane</keyword>
<evidence type="ECO:0000256" key="5">
    <source>
        <dbReference type="ARBA" id="ARBA00023136"/>
    </source>
</evidence>
<gene>
    <name evidence="7" type="primary">sdcS</name>
    <name evidence="7" type="ORF">A1019T_02026</name>
</gene>
<feature type="transmembrane region" description="Helical" evidence="6">
    <location>
        <begin position="423"/>
        <end position="441"/>
    </location>
</feature>
<feature type="transmembrane region" description="Helical" evidence="6">
    <location>
        <begin position="339"/>
        <end position="357"/>
    </location>
</feature>
<dbReference type="InterPro" id="IPR031312">
    <property type="entry name" value="Na/sul_symport_CS"/>
</dbReference>
<evidence type="ECO:0000313" key="8">
    <source>
        <dbReference type="Proteomes" id="UP000188169"/>
    </source>
</evidence>
<feature type="transmembrane region" description="Helical" evidence="6">
    <location>
        <begin position="312"/>
        <end position="332"/>
    </location>
</feature>
<evidence type="ECO:0000256" key="6">
    <source>
        <dbReference type="SAM" id="Phobius"/>
    </source>
</evidence>
<dbReference type="EMBL" id="FUGD01000118">
    <property type="protein sequence ID" value="SJM38038.1"/>
    <property type="molecule type" value="Genomic_DNA"/>
</dbReference>
<protein>
    <submittedName>
        <fullName evidence="7">Sodium-dependent dicarboxylate transporter SdcS</fullName>
    </submittedName>
</protein>
<evidence type="ECO:0000313" key="7">
    <source>
        <dbReference type="EMBL" id="SJM38038.1"/>
    </source>
</evidence>
<dbReference type="Pfam" id="PF00939">
    <property type="entry name" value="Na_sulph_symp"/>
    <property type="match status" value="1"/>
</dbReference>
<keyword evidence="4 6" id="KW-1133">Transmembrane helix</keyword>
<dbReference type="PROSITE" id="PS01271">
    <property type="entry name" value="NA_SULFATE"/>
    <property type="match status" value="1"/>
</dbReference>
<dbReference type="AlphaFoldDB" id="A0A1R4EHS4"/>
<sequence>MSELNQTPPTGANKNLDSHLPHDGNEYLFTDTFPKGTGKGLIITAIAAIISLIVFNVLPFDTDVNKGLSMLLFIGTLWLTEALHVTITAILVMIIGVAIGIPDFDTKSALSSFANPTIYLFFGGFALAAALHVQSLDKKIALKLISLSGGKLGNAVMLIFFATAMLSMWISNTATAAMMLPLAIGMLSQVDREKDRGTFVFVLLGIAYSASLGGLGTIVGSPPNAIAAKALEISFIDWMKFGLPLTFVLTPLLLGAMYLVLKPNLNVRISSIDQPDIPWTKPRIITIVVFIVTALSWIFGNKLGEYFEISDIDAIIALSAAAAVVSLGLVSWKQVSDNTDWGVLMLFGGGIALSNVLKSSGASLVMGETVANALMTTPLFLVMLAIAVFIIFLTEFASNTASAALLVPVFVAIAEQMGLPIEVLVMIIGIGASCAFMLPVATPPNAIVFGTGLIKQSEMVRVGIVLNIVASIIVACWAYFFLL</sequence>
<dbReference type="RefSeq" id="WP_077449405.1">
    <property type="nucleotide sequence ID" value="NZ_FUGD01000118.1"/>
</dbReference>
<dbReference type="OrthoDB" id="9766267at2"/>
<organism evidence="7 8">
    <name type="scientific">Psychrobacter pasteurii</name>
    <dbReference type="NCBI Taxonomy" id="1945520"/>
    <lineage>
        <taxon>Bacteria</taxon>
        <taxon>Pseudomonadati</taxon>
        <taxon>Pseudomonadota</taxon>
        <taxon>Gammaproteobacteria</taxon>
        <taxon>Moraxellales</taxon>
        <taxon>Moraxellaceae</taxon>
        <taxon>Psychrobacter</taxon>
    </lineage>
</organism>
<keyword evidence="8" id="KW-1185">Reference proteome</keyword>
<evidence type="ECO:0000256" key="1">
    <source>
        <dbReference type="ARBA" id="ARBA00004141"/>
    </source>
</evidence>
<feature type="transmembrane region" description="Helical" evidence="6">
    <location>
        <begin position="70"/>
        <end position="101"/>
    </location>
</feature>
<evidence type="ECO:0000256" key="3">
    <source>
        <dbReference type="ARBA" id="ARBA00022692"/>
    </source>
</evidence>
<accession>A0A1R4EHS4</accession>
<dbReference type="Proteomes" id="UP000188169">
    <property type="component" value="Unassembled WGS sequence"/>
</dbReference>